<feature type="compositionally biased region" description="Polar residues" evidence="2">
    <location>
        <begin position="992"/>
        <end position="1006"/>
    </location>
</feature>
<feature type="compositionally biased region" description="Low complexity" evidence="2">
    <location>
        <begin position="1368"/>
        <end position="1377"/>
    </location>
</feature>
<evidence type="ECO:0000313" key="3">
    <source>
        <dbReference type="EMBL" id="KAG0328652.1"/>
    </source>
</evidence>
<reference evidence="3" key="1">
    <citation type="journal article" date="2020" name="Fungal Divers.">
        <title>Resolving the Mortierellaceae phylogeny through synthesis of multi-gene phylogenetics and phylogenomics.</title>
        <authorList>
            <person name="Vandepol N."/>
            <person name="Liber J."/>
            <person name="Desiro A."/>
            <person name="Na H."/>
            <person name="Kennedy M."/>
            <person name="Barry K."/>
            <person name="Grigoriev I.V."/>
            <person name="Miller A.N."/>
            <person name="O'Donnell K."/>
            <person name="Stajich J.E."/>
            <person name="Bonito G."/>
        </authorList>
    </citation>
    <scope>NUCLEOTIDE SEQUENCE</scope>
    <source>
        <strain evidence="3">REB-010B</strain>
    </source>
</reference>
<keyword evidence="4" id="KW-1185">Reference proteome</keyword>
<feature type="region of interest" description="Disordered" evidence="2">
    <location>
        <begin position="650"/>
        <end position="700"/>
    </location>
</feature>
<feature type="coiled-coil region" evidence="1">
    <location>
        <begin position="1298"/>
        <end position="1325"/>
    </location>
</feature>
<feature type="compositionally biased region" description="Basic and acidic residues" evidence="2">
    <location>
        <begin position="952"/>
        <end position="964"/>
    </location>
</feature>
<organism evidence="3 4">
    <name type="scientific">Dissophora globulifera</name>
    <dbReference type="NCBI Taxonomy" id="979702"/>
    <lineage>
        <taxon>Eukaryota</taxon>
        <taxon>Fungi</taxon>
        <taxon>Fungi incertae sedis</taxon>
        <taxon>Mucoromycota</taxon>
        <taxon>Mortierellomycotina</taxon>
        <taxon>Mortierellomycetes</taxon>
        <taxon>Mortierellales</taxon>
        <taxon>Mortierellaceae</taxon>
        <taxon>Dissophora</taxon>
    </lineage>
</organism>
<feature type="compositionally biased region" description="Basic and acidic residues" evidence="2">
    <location>
        <begin position="932"/>
        <end position="944"/>
    </location>
</feature>
<dbReference type="OrthoDB" id="2448774at2759"/>
<feature type="compositionally biased region" description="Acidic residues" evidence="2">
    <location>
        <begin position="741"/>
        <end position="767"/>
    </location>
</feature>
<feature type="region of interest" description="Disordered" evidence="2">
    <location>
        <begin position="737"/>
        <end position="864"/>
    </location>
</feature>
<feature type="compositionally biased region" description="Acidic residues" evidence="2">
    <location>
        <begin position="1266"/>
        <end position="1278"/>
    </location>
</feature>
<name>A0A9P6UZV0_9FUNG</name>
<feature type="compositionally biased region" description="Low complexity" evidence="2">
    <location>
        <begin position="832"/>
        <end position="845"/>
    </location>
</feature>
<feature type="compositionally biased region" description="Low complexity" evidence="2">
    <location>
        <begin position="531"/>
        <end position="545"/>
    </location>
</feature>
<feature type="region of interest" description="Disordered" evidence="2">
    <location>
        <begin position="1"/>
        <end position="258"/>
    </location>
</feature>
<feature type="compositionally biased region" description="Basic and acidic residues" evidence="2">
    <location>
        <begin position="16"/>
        <end position="27"/>
    </location>
</feature>
<proteinExistence type="predicted"/>
<feature type="region of interest" description="Disordered" evidence="2">
    <location>
        <begin position="278"/>
        <end position="453"/>
    </location>
</feature>
<feature type="compositionally biased region" description="Basic and acidic residues" evidence="2">
    <location>
        <begin position="1383"/>
        <end position="1396"/>
    </location>
</feature>
<feature type="compositionally biased region" description="Basic and acidic residues" evidence="2">
    <location>
        <begin position="1426"/>
        <end position="1444"/>
    </location>
</feature>
<feature type="region of interest" description="Disordered" evidence="2">
    <location>
        <begin position="1080"/>
        <end position="1296"/>
    </location>
</feature>
<gene>
    <name evidence="3" type="ORF">BGZ99_004922</name>
</gene>
<feature type="compositionally biased region" description="Basic and acidic residues" evidence="2">
    <location>
        <begin position="157"/>
        <end position="172"/>
    </location>
</feature>
<feature type="compositionally biased region" description="Polar residues" evidence="2">
    <location>
        <begin position="353"/>
        <end position="363"/>
    </location>
</feature>
<dbReference type="Proteomes" id="UP000738325">
    <property type="component" value="Unassembled WGS sequence"/>
</dbReference>
<feature type="compositionally biased region" description="Basic residues" evidence="2">
    <location>
        <begin position="1085"/>
        <end position="1105"/>
    </location>
</feature>
<evidence type="ECO:0000313" key="4">
    <source>
        <dbReference type="Proteomes" id="UP000738325"/>
    </source>
</evidence>
<feature type="compositionally biased region" description="Basic and acidic residues" evidence="2">
    <location>
        <begin position="186"/>
        <end position="195"/>
    </location>
</feature>
<comment type="caution">
    <text evidence="3">The sequence shown here is derived from an EMBL/GenBank/DDBJ whole genome shotgun (WGS) entry which is preliminary data.</text>
</comment>
<feature type="compositionally biased region" description="Basic and acidic residues" evidence="2">
    <location>
        <begin position="1453"/>
        <end position="1506"/>
    </location>
</feature>
<feature type="region of interest" description="Disordered" evidence="2">
    <location>
        <begin position="478"/>
        <end position="497"/>
    </location>
</feature>
<feature type="compositionally biased region" description="Low complexity" evidence="2">
    <location>
        <begin position="1136"/>
        <end position="1177"/>
    </location>
</feature>
<keyword evidence="1" id="KW-0175">Coiled coil</keyword>
<feature type="compositionally biased region" description="Polar residues" evidence="2">
    <location>
        <begin position="105"/>
        <end position="115"/>
    </location>
</feature>
<feature type="compositionally biased region" description="Basic residues" evidence="2">
    <location>
        <begin position="204"/>
        <end position="214"/>
    </location>
</feature>
<feature type="compositionally biased region" description="Basic and acidic residues" evidence="2">
    <location>
        <begin position="136"/>
        <end position="145"/>
    </location>
</feature>
<protein>
    <submittedName>
        <fullName evidence="3">Uncharacterized protein</fullName>
    </submittedName>
</protein>
<feature type="compositionally biased region" description="Polar residues" evidence="2">
    <location>
        <begin position="86"/>
        <end position="97"/>
    </location>
</feature>
<evidence type="ECO:0000256" key="2">
    <source>
        <dbReference type="SAM" id="MobiDB-lite"/>
    </source>
</evidence>
<feature type="compositionally biased region" description="Polar residues" evidence="2">
    <location>
        <begin position="482"/>
        <end position="495"/>
    </location>
</feature>
<accession>A0A9P6UZV0</accession>
<feature type="region of interest" description="Disordered" evidence="2">
    <location>
        <begin position="530"/>
        <end position="562"/>
    </location>
</feature>
<feature type="region of interest" description="Disordered" evidence="2">
    <location>
        <begin position="1362"/>
        <end position="1521"/>
    </location>
</feature>
<sequence length="1521" mass="171773">MSALSGIQGQGMASPGHERLARNEHRQQRPAAYNQHPHHHQSNGVIQDSLGVDRPAASLQPQPQHQQQEQRQQQRPERLKRKISSKRFTSIPSSSGLTNGGLARPTSNSSASAFSTDPLRHDLNQQKQRHHHNHHHDSQPDRLDNKGVAGVGGGVGLDRHRNDKDSRIREDTFAPPTAVRPYLNDDAARHTRQPEETAYSTRWPPHHSHHSRRHHDTDFDQDQDQNQPRYQQLPRQHEHDNGRDLAINGGRRDSGGGTLTIRSILDSEDFRNQISELRRSQNSNLDQGHDRALGGVTGRATRRRSSSASVHAPLPASIPARASNLPLQKSPREIDFRANIQSPDQDDDEDGESNYNNESNGQFHQHREEDQEQEQDTVELKRTVRPGRQAELPLTLPVPLSSPKSAQIPRLHHRPIDPLPSTSKLDHQHQRPPALSSAGRSSHVGRGLDENLGYDDGEISFDREVAIARAKRELNASMDKQPLTSSVPRGSTGSLAPSMAMTSRLDHGRDLALEDLVSPTIFDSEARFAQHHQQYQPQLPEQQHTQQRHRPQHPMHGLDETTGQQERRVRAPAANQHMLSIVEDPSQLGMAIRQDDYDDHFFEHAGTLGEGQAVTTVLGTLKAMIRQGKSDKRELMRTIKALQKDIRKKAKEIERMRRANEKLSTRRMDSKAGKERVPQEEQEKESQKVGAQRAKDEMERQLHALQSRIDKMEAQRAQIRELERRRADEEADLLYLMNSGSDDDDNSEDEDTPSGTESESEESDQSEDASAGQDLKAHHTRRRDSVSRRGRSVSPPHSRRSPLTKRQVEAKASRNGMRKHRATSRDAQRTEALASSSQQTGTASARLRPGLDRKVSLSRSKSVGPELTHLVEKVEEVHIHHHVHYGGNGDGNNNNSNDKDGTTTVTAPRRGDGEAAASEDAQRFRPQRRRSATQEHLDIPHSEARSALSRSLPDHGAHTTERHAGALTAEPQQLNERPQSHRQHADARPSMASGSQSDRAASSAPLSQRIDVDGEEGYQPFRIRAQGTPESRVKALTAALMNPSSKQKKFRFDLQRVLSLRKAHNPSRCTVCCNGDGQEHDEHNQHHHRHHHDHDHLQQHHHHHLPPAQLPSAMKATGKSTAERTKRSDGMIPLRRTSTAPAAPSIARAEPASESESRSLMSSSSLPSDDDAGPSSSSRRERDRGRGYRRQHERSVEDESSKVAQKTRLRSSSGRREPPPQRQSSKYKSKGPVHQERLEDDNDRVSKDDEGDDIGSDGGHKRDAIEESDAEQENDEEDVQKQSKDGRRGVGGEDQLLEQKMHAELVKLQEEYRQLRRSYAELLNNSEAQGPNSEAIKERQKKIADSLVVKADVISELQDRYFQKRDQQQQQQQQQQQVRRHRSVDVKARRGRESEVKAAPSARMISIDRSRSGSRRPVKRTSFSHPHRDDRGDNFDDNKPNHYDDNDEEEEQREGSRNGRYDTQDTSRSPSKERRRRIDGDNSDNNNDRYKGKPSHDERQPSDRKGHNQRLGSGIRVPKLH</sequence>
<feature type="compositionally biased region" description="Low complexity" evidence="2">
    <location>
        <begin position="60"/>
        <end position="71"/>
    </location>
</feature>
<feature type="compositionally biased region" description="Low complexity" evidence="2">
    <location>
        <begin position="392"/>
        <end position="405"/>
    </location>
</feature>
<evidence type="ECO:0000256" key="1">
    <source>
        <dbReference type="SAM" id="Coils"/>
    </source>
</evidence>
<dbReference type="EMBL" id="JAAAIP010000031">
    <property type="protein sequence ID" value="KAG0328652.1"/>
    <property type="molecule type" value="Genomic_DNA"/>
</dbReference>
<feature type="compositionally biased region" description="Basic and acidic residues" evidence="2">
    <location>
        <begin position="1233"/>
        <end position="1248"/>
    </location>
</feature>
<feature type="compositionally biased region" description="Basic and acidic residues" evidence="2">
    <location>
        <begin position="1279"/>
        <end position="1296"/>
    </location>
</feature>
<feature type="region of interest" description="Disordered" evidence="2">
    <location>
        <begin position="883"/>
        <end position="1026"/>
    </location>
</feature>